<evidence type="ECO:0000259" key="6">
    <source>
        <dbReference type="Pfam" id="PF01628"/>
    </source>
</evidence>
<dbReference type="PANTHER" id="PTHR34824:SF1">
    <property type="entry name" value="HEAT-INDUCIBLE TRANSCRIPTION REPRESSOR HRCA"/>
    <property type="match status" value="1"/>
</dbReference>
<dbReference type="EMBL" id="JANUXX010000014">
    <property type="protein sequence ID" value="MCS4488962.1"/>
    <property type="molecule type" value="Genomic_DNA"/>
</dbReference>
<evidence type="ECO:0000313" key="8">
    <source>
        <dbReference type="EMBL" id="MCS4488962.1"/>
    </source>
</evidence>
<protein>
    <recommendedName>
        <fullName evidence="5">Heat-inducible transcription repressor HrcA</fullName>
    </recommendedName>
</protein>
<dbReference type="SUPFAM" id="SSF46785">
    <property type="entry name" value="Winged helix' DNA-binding domain"/>
    <property type="match status" value="1"/>
</dbReference>
<dbReference type="InterPro" id="IPR029016">
    <property type="entry name" value="GAF-like_dom_sf"/>
</dbReference>
<keyword evidence="3 5" id="KW-0346">Stress response</keyword>
<dbReference type="Proteomes" id="UP001206548">
    <property type="component" value="Unassembled WGS sequence"/>
</dbReference>
<dbReference type="HAMAP" id="MF_00081">
    <property type="entry name" value="HrcA"/>
    <property type="match status" value="1"/>
</dbReference>
<dbReference type="Pfam" id="PF03444">
    <property type="entry name" value="WHD_HrcA"/>
    <property type="match status" value="1"/>
</dbReference>
<dbReference type="PANTHER" id="PTHR34824">
    <property type="entry name" value="HEAT-INDUCIBLE TRANSCRIPTION REPRESSOR HRCA"/>
    <property type="match status" value="1"/>
</dbReference>
<comment type="caution">
    <text evidence="8">The sequence shown here is derived from an EMBL/GenBank/DDBJ whole genome shotgun (WGS) entry which is preliminary data.</text>
</comment>
<sequence>MITQRQNDILNLIVEMFTQTHEPIGSKTLKDVIASSSATIRNDMAKLEKLGLLEKAHTSSGRMPSAAGFRYFVEHSLTESADEADVYQVVKAFDFEAYRFEDILKQAANLLSDLTEYTAIVLDVEPSNQRLTSFDIVQLSSHDALAVMTLDESKSLTVQFAIPKSFLVRDLMILKRLVAERLLGNTLMAIHYKLRTEIPQIIQHYFKTVDGVLALIDYLFQSLFDETVFISGKVHSLNYATLGTYQFLNDEQAVARVLRDSVADGHITSVQVADSKVAALSDLTVLSRKFLIPYRGIGSLALIGPVDMDYKRSTSLVNIVSRVLVAKLTDYYRYLNSNHYEVH</sequence>
<proteinExistence type="inferred from homology"/>
<organism evidence="8 9">
    <name type="scientific">Streptococcus sciuri</name>
    <dbReference type="NCBI Taxonomy" id="2973939"/>
    <lineage>
        <taxon>Bacteria</taxon>
        <taxon>Bacillati</taxon>
        <taxon>Bacillota</taxon>
        <taxon>Bacilli</taxon>
        <taxon>Lactobacillales</taxon>
        <taxon>Streptococcaceae</taxon>
        <taxon>Streptococcus</taxon>
    </lineage>
</organism>
<evidence type="ECO:0000256" key="3">
    <source>
        <dbReference type="ARBA" id="ARBA00023016"/>
    </source>
</evidence>
<gene>
    <name evidence="5 8" type="primary">hrcA</name>
    <name evidence="8" type="ORF">NXS10_08460</name>
</gene>
<dbReference type="InterPro" id="IPR005104">
    <property type="entry name" value="WHTH_HrcA_DNA-bd"/>
</dbReference>
<evidence type="ECO:0000256" key="5">
    <source>
        <dbReference type="HAMAP-Rule" id="MF_00081"/>
    </source>
</evidence>
<evidence type="ECO:0000256" key="4">
    <source>
        <dbReference type="ARBA" id="ARBA00023163"/>
    </source>
</evidence>
<evidence type="ECO:0000313" key="9">
    <source>
        <dbReference type="Proteomes" id="UP001206548"/>
    </source>
</evidence>
<dbReference type="Pfam" id="PF01628">
    <property type="entry name" value="HrcA"/>
    <property type="match status" value="1"/>
</dbReference>
<dbReference type="InterPro" id="IPR023120">
    <property type="entry name" value="WHTH_transcript_rep_HrcA_IDD"/>
</dbReference>
<keyword evidence="4 5" id="KW-0804">Transcription</keyword>
<dbReference type="InterPro" id="IPR021153">
    <property type="entry name" value="HrcA_C"/>
</dbReference>
<dbReference type="Gene3D" id="3.30.450.40">
    <property type="match status" value="1"/>
</dbReference>
<dbReference type="Gene3D" id="1.10.10.10">
    <property type="entry name" value="Winged helix-like DNA-binding domain superfamily/Winged helix DNA-binding domain"/>
    <property type="match status" value="1"/>
</dbReference>
<keyword evidence="1 5" id="KW-0678">Repressor</keyword>
<dbReference type="Gene3D" id="3.30.390.60">
    <property type="entry name" value="Heat-inducible transcription repressor hrca homolog, domain 3"/>
    <property type="match status" value="1"/>
</dbReference>
<name>A0ABT2F996_9STRE</name>
<reference evidence="8 9" key="1">
    <citation type="journal article" date="2023" name="Int. J. Syst. Evol. Microbiol.">
        <title>Streptococcus sciuri sp. nov., Staphylococcus marylandisciuri sp. nov. and Staphylococcus americanisciuri sp. nov., isolated from faeces of eastern grey squirrel (Sciurus carolinensis).</title>
        <authorList>
            <person name="Volokhov D.V."/>
            <person name="Zagorodnyaya T.A."/>
            <person name="Furtak V.A."/>
            <person name="Nattanmai G."/>
            <person name="Randall L."/>
            <person name="Jose S."/>
            <person name="Gao Y."/>
            <person name="Eisenberg T."/>
            <person name="Delmonte P."/>
            <person name="Blom J."/>
            <person name="Mitchell K.K."/>
        </authorList>
    </citation>
    <scope>NUCLEOTIDE SEQUENCE [LARGE SCALE GENOMIC DNA]</scope>
    <source>
        <strain evidence="8 9">SQ9-PEA</strain>
    </source>
</reference>
<dbReference type="SUPFAM" id="SSF55781">
    <property type="entry name" value="GAF domain-like"/>
    <property type="match status" value="1"/>
</dbReference>
<evidence type="ECO:0000259" key="7">
    <source>
        <dbReference type="Pfam" id="PF03444"/>
    </source>
</evidence>
<comment type="function">
    <text evidence="5">Negative regulator of class I heat shock genes (grpE-dnaK-dnaJ and groELS operons). Prevents heat-shock induction of these operons.</text>
</comment>
<keyword evidence="2 5" id="KW-0805">Transcription regulation</keyword>
<dbReference type="InterPro" id="IPR036390">
    <property type="entry name" value="WH_DNA-bd_sf"/>
</dbReference>
<dbReference type="NCBIfam" id="TIGR00331">
    <property type="entry name" value="hrcA"/>
    <property type="match status" value="1"/>
</dbReference>
<comment type="similarity">
    <text evidence="5">Belongs to the HrcA family.</text>
</comment>
<dbReference type="InterPro" id="IPR036388">
    <property type="entry name" value="WH-like_DNA-bd_sf"/>
</dbReference>
<dbReference type="RefSeq" id="WP_259139423.1">
    <property type="nucleotide sequence ID" value="NZ_JANUXX010000014.1"/>
</dbReference>
<evidence type="ECO:0000256" key="1">
    <source>
        <dbReference type="ARBA" id="ARBA00022491"/>
    </source>
</evidence>
<evidence type="ECO:0000256" key="2">
    <source>
        <dbReference type="ARBA" id="ARBA00023015"/>
    </source>
</evidence>
<keyword evidence="9" id="KW-1185">Reference proteome</keyword>
<dbReference type="InterPro" id="IPR002571">
    <property type="entry name" value="HrcA"/>
</dbReference>
<dbReference type="PIRSF" id="PIRSF005485">
    <property type="entry name" value="HrcA"/>
    <property type="match status" value="1"/>
</dbReference>
<feature type="domain" description="Winged helix-turn-helix transcription repressor HrcA DNA-binding" evidence="7">
    <location>
        <begin position="2"/>
        <end position="57"/>
    </location>
</feature>
<feature type="domain" description="Heat-inducible transcription repressor HrcA C-terminal" evidence="6">
    <location>
        <begin position="101"/>
        <end position="312"/>
    </location>
</feature>
<accession>A0ABT2F996</accession>